<dbReference type="Pfam" id="PF18962">
    <property type="entry name" value="Por_Secre_tail"/>
    <property type="match status" value="1"/>
</dbReference>
<feature type="chain" id="PRO_5009528421" description="Secretion system C-terminal sorting domain-containing protein" evidence="1">
    <location>
        <begin position="30"/>
        <end position="435"/>
    </location>
</feature>
<reference evidence="3 4" key="1">
    <citation type="journal article" date="2016" name="Nat. Commun.">
        <title>Thousands of microbial genomes shed light on interconnected biogeochemical processes in an aquifer system.</title>
        <authorList>
            <person name="Anantharaman K."/>
            <person name="Brown C.T."/>
            <person name="Hug L.A."/>
            <person name="Sharon I."/>
            <person name="Castelle C.J."/>
            <person name="Probst A.J."/>
            <person name="Thomas B.C."/>
            <person name="Singh A."/>
            <person name="Wilkins M.J."/>
            <person name="Karaoz U."/>
            <person name="Brodie E.L."/>
            <person name="Williams K.H."/>
            <person name="Hubbard S.S."/>
            <person name="Banfield J.F."/>
        </authorList>
    </citation>
    <scope>NUCLEOTIDE SEQUENCE [LARGE SCALE GENOMIC DNA]</scope>
</reference>
<evidence type="ECO:0000259" key="2">
    <source>
        <dbReference type="Pfam" id="PF18962"/>
    </source>
</evidence>
<dbReference type="NCBIfam" id="TIGR04183">
    <property type="entry name" value="Por_Secre_tail"/>
    <property type="match status" value="1"/>
</dbReference>
<proteinExistence type="predicted"/>
<gene>
    <name evidence="3" type="ORF">A2519_18815</name>
</gene>
<dbReference type="InterPro" id="IPR026444">
    <property type="entry name" value="Secre_tail"/>
</dbReference>
<name>A0A1F7F5Y3_UNCRA</name>
<dbReference type="Proteomes" id="UP000179243">
    <property type="component" value="Unassembled WGS sequence"/>
</dbReference>
<feature type="signal peptide" evidence="1">
    <location>
        <begin position="1"/>
        <end position="29"/>
    </location>
</feature>
<evidence type="ECO:0000313" key="3">
    <source>
        <dbReference type="EMBL" id="OGK02074.1"/>
    </source>
</evidence>
<organism evidence="3 4">
    <name type="scientific">Candidatus Raymondbacteria bacterium RIFOXYD12_FULL_49_13</name>
    <dbReference type="NCBI Taxonomy" id="1817890"/>
    <lineage>
        <taxon>Bacteria</taxon>
        <taxon>Raymondiibacteriota</taxon>
    </lineage>
</organism>
<accession>A0A1F7F5Y3</accession>
<dbReference type="EMBL" id="MFYX01000113">
    <property type="protein sequence ID" value="OGK02074.1"/>
    <property type="molecule type" value="Genomic_DNA"/>
</dbReference>
<sequence>MYNLYFFYKMKCFFVLFIMVMGVAAIVQAATITGVTIDPAITSAATGSDTWPITWADDDNLYTAYGDGNGFNPKVPSKLSLGFAKVSQGPASFSATNIRSSSGEQIGDGASGKKASGMLMVNGVIYMWVRNADNAGHQSQLAWSNDHMQTWTWATWKFEELGYCCFLNFGQHYAGARDTFVYVYSPNTTSAYDETDEVVLARVSKNRISVESAYEFVSGFDVNGVPQWSSNIANRTAVFTLVGGCNRLDVVYNIPLQTYIMVMRSRARVGGLNQFSIYTTQEPWGPWSQIYYTTPSSTSNGWPGEAQHFPAKWISSDGRTLYMVSSANDAFSVQRVDLIVQQSTVAMGRGTERNGTIVVHPNPFNSTAVIMVHGALSTTRDCRVFDVHGRMLEILALPQSASQVTWNASGFPSGEYIIVLTSENVTTTKRLFLMK</sequence>
<comment type="caution">
    <text evidence="3">The sequence shown here is derived from an EMBL/GenBank/DDBJ whole genome shotgun (WGS) entry which is preliminary data.</text>
</comment>
<feature type="domain" description="Secretion system C-terminal sorting" evidence="2">
    <location>
        <begin position="359"/>
        <end position="431"/>
    </location>
</feature>
<evidence type="ECO:0000256" key="1">
    <source>
        <dbReference type="SAM" id="SignalP"/>
    </source>
</evidence>
<keyword evidence="1" id="KW-0732">Signal</keyword>
<dbReference type="AlphaFoldDB" id="A0A1F7F5Y3"/>
<protein>
    <recommendedName>
        <fullName evidence="2">Secretion system C-terminal sorting domain-containing protein</fullName>
    </recommendedName>
</protein>
<evidence type="ECO:0000313" key="4">
    <source>
        <dbReference type="Proteomes" id="UP000179243"/>
    </source>
</evidence>